<dbReference type="AlphaFoldDB" id="A0AAV5K6C6"/>
<protein>
    <submittedName>
        <fullName evidence="1">Uncharacterized protein</fullName>
    </submittedName>
</protein>
<name>A0AAV5K6C6_9ROSI</name>
<reference evidence="1 2" key="1">
    <citation type="journal article" date="2021" name="Commun. Biol.">
        <title>The genome of Shorea leprosula (Dipterocarpaceae) highlights the ecological relevance of drought in aseasonal tropical rainforests.</title>
        <authorList>
            <person name="Ng K.K.S."/>
            <person name="Kobayashi M.J."/>
            <person name="Fawcett J.A."/>
            <person name="Hatakeyama M."/>
            <person name="Paape T."/>
            <person name="Ng C.H."/>
            <person name="Ang C.C."/>
            <person name="Tnah L.H."/>
            <person name="Lee C.T."/>
            <person name="Nishiyama T."/>
            <person name="Sese J."/>
            <person name="O'Brien M.J."/>
            <person name="Copetti D."/>
            <person name="Mohd Noor M.I."/>
            <person name="Ong R.C."/>
            <person name="Putra M."/>
            <person name="Sireger I.Z."/>
            <person name="Indrioko S."/>
            <person name="Kosugi Y."/>
            <person name="Izuno A."/>
            <person name="Isagi Y."/>
            <person name="Lee S.L."/>
            <person name="Shimizu K.K."/>
        </authorList>
    </citation>
    <scope>NUCLEOTIDE SEQUENCE [LARGE SCALE GENOMIC DNA]</scope>
    <source>
        <strain evidence="1">214</strain>
    </source>
</reference>
<evidence type="ECO:0000313" key="2">
    <source>
        <dbReference type="Proteomes" id="UP001054252"/>
    </source>
</evidence>
<comment type="caution">
    <text evidence="1">The sequence shown here is derived from an EMBL/GenBank/DDBJ whole genome shotgun (WGS) entry which is preliminary data.</text>
</comment>
<organism evidence="1 2">
    <name type="scientific">Rubroshorea leprosula</name>
    <dbReference type="NCBI Taxonomy" id="152421"/>
    <lineage>
        <taxon>Eukaryota</taxon>
        <taxon>Viridiplantae</taxon>
        <taxon>Streptophyta</taxon>
        <taxon>Embryophyta</taxon>
        <taxon>Tracheophyta</taxon>
        <taxon>Spermatophyta</taxon>
        <taxon>Magnoliopsida</taxon>
        <taxon>eudicotyledons</taxon>
        <taxon>Gunneridae</taxon>
        <taxon>Pentapetalae</taxon>
        <taxon>rosids</taxon>
        <taxon>malvids</taxon>
        <taxon>Malvales</taxon>
        <taxon>Dipterocarpaceae</taxon>
        <taxon>Rubroshorea</taxon>
    </lineage>
</organism>
<accession>A0AAV5K6C6</accession>
<evidence type="ECO:0000313" key="1">
    <source>
        <dbReference type="EMBL" id="GKV19577.1"/>
    </source>
</evidence>
<keyword evidence="2" id="KW-1185">Reference proteome</keyword>
<dbReference type="Proteomes" id="UP001054252">
    <property type="component" value="Unassembled WGS sequence"/>
</dbReference>
<sequence length="134" mass="14250">MGLLLLCSGRGVYRLNVGFLAWVTVALVDEGGGLVARKGSRICQRCTEEGITYDGQLLVVVSIVGGVARCRRLPACTSQGLWQMVAMPPFEASVMRKGMTLLVGEAGRRKVAVVVEGIDSFLPDGSSDVDLHPS</sequence>
<dbReference type="EMBL" id="BPVZ01000053">
    <property type="protein sequence ID" value="GKV19577.1"/>
    <property type="molecule type" value="Genomic_DNA"/>
</dbReference>
<gene>
    <name evidence="1" type="ORF">SLEP1_g29816</name>
</gene>
<proteinExistence type="predicted"/>